<dbReference type="PANTHER" id="PTHR42923:SF17">
    <property type="entry name" value="AMINE OXIDASE DOMAIN-CONTAINING PROTEIN"/>
    <property type="match status" value="1"/>
</dbReference>
<keyword evidence="3" id="KW-1185">Reference proteome</keyword>
<organism evidence="2 3">
    <name type="scientific">Rubinisphaera brasiliensis (strain ATCC 49424 / DSM 5305 / JCM 21570 / IAM 15109 / NBRC 103401 / IFAM 1448)</name>
    <name type="common">Planctomyces brasiliensis</name>
    <dbReference type="NCBI Taxonomy" id="756272"/>
    <lineage>
        <taxon>Bacteria</taxon>
        <taxon>Pseudomonadati</taxon>
        <taxon>Planctomycetota</taxon>
        <taxon>Planctomycetia</taxon>
        <taxon>Planctomycetales</taxon>
        <taxon>Planctomycetaceae</taxon>
        <taxon>Rubinisphaera</taxon>
    </lineage>
</organism>
<evidence type="ECO:0000313" key="3">
    <source>
        <dbReference type="Proteomes" id="UP000006860"/>
    </source>
</evidence>
<gene>
    <name evidence="2" type="ordered locus">Plabr_2031</name>
</gene>
<proteinExistence type="predicted"/>
<dbReference type="GO" id="GO:0016491">
    <property type="term" value="F:oxidoreductase activity"/>
    <property type="evidence" value="ECO:0007669"/>
    <property type="project" value="InterPro"/>
</dbReference>
<dbReference type="SUPFAM" id="SSF51905">
    <property type="entry name" value="FAD/NAD(P)-binding domain"/>
    <property type="match status" value="1"/>
</dbReference>
<protein>
    <submittedName>
        <fullName evidence="2">Amine oxidase</fullName>
    </submittedName>
</protein>
<dbReference type="Pfam" id="PF01593">
    <property type="entry name" value="Amino_oxidase"/>
    <property type="match status" value="1"/>
</dbReference>
<dbReference type="AlphaFoldDB" id="F0SIK7"/>
<dbReference type="eggNOG" id="COG2907">
    <property type="taxonomic scope" value="Bacteria"/>
</dbReference>
<dbReference type="RefSeq" id="WP_013628360.1">
    <property type="nucleotide sequence ID" value="NC_015174.1"/>
</dbReference>
<dbReference type="HOGENOM" id="CLU_028123_1_0_0"/>
<dbReference type="OrthoDB" id="20837at2"/>
<dbReference type="STRING" id="756272.Plabr_2031"/>
<reference evidence="3" key="1">
    <citation type="submission" date="2011-02" db="EMBL/GenBank/DDBJ databases">
        <title>The complete genome of Planctomyces brasiliensis DSM 5305.</title>
        <authorList>
            <person name="Lucas S."/>
            <person name="Copeland A."/>
            <person name="Lapidus A."/>
            <person name="Bruce D."/>
            <person name="Goodwin L."/>
            <person name="Pitluck S."/>
            <person name="Kyrpides N."/>
            <person name="Mavromatis K."/>
            <person name="Pagani I."/>
            <person name="Ivanova N."/>
            <person name="Ovchinnikova G."/>
            <person name="Lu M."/>
            <person name="Detter J.C."/>
            <person name="Han C."/>
            <person name="Land M."/>
            <person name="Hauser L."/>
            <person name="Markowitz V."/>
            <person name="Cheng J.-F."/>
            <person name="Hugenholtz P."/>
            <person name="Woyke T."/>
            <person name="Wu D."/>
            <person name="Tindall B."/>
            <person name="Pomrenke H.G."/>
            <person name="Brambilla E."/>
            <person name="Klenk H.-P."/>
            <person name="Eisen J.A."/>
        </authorList>
    </citation>
    <scope>NUCLEOTIDE SEQUENCE [LARGE SCALE GENOMIC DNA]</scope>
    <source>
        <strain evidence="3">ATCC 49424 / DSM 5305 / JCM 21570 / NBRC 103401 / IFAM 1448</strain>
    </source>
</reference>
<name>F0SIK7_RUBBR</name>
<dbReference type="InterPro" id="IPR036188">
    <property type="entry name" value="FAD/NAD-bd_sf"/>
</dbReference>
<dbReference type="Gene3D" id="3.50.50.60">
    <property type="entry name" value="FAD/NAD(P)-binding domain"/>
    <property type="match status" value="1"/>
</dbReference>
<dbReference type="KEGG" id="pbs:Plabr_2031"/>
<dbReference type="InterPro" id="IPR050464">
    <property type="entry name" value="Zeta_carotene_desat/Oxidored"/>
</dbReference>
<dbReference type="Proteomes" id="UP000006860">
    <property type="component" value="Chromosome"/>
</dbReference>
<feature type="domain" description="Amine oxidase" evidence="1">
    <location>
        <begin position="10"/>
        <end position="298"/>
    </location>
</feature>
<sequence length="431" mass="49463">MKIAIVGSGISGLTCAHLLHTEHDITVFEANDYIGGHTHTIDVHQDDEQVAIDTGFIVYNERTYPNFIALLDELNVATQPTEMGFSVRCHATNFEYNGTSAAGLISDRRNLVRPRFYRMVRDILRFYRDTRTFLEAENAANSELTVAEFAREHGYSNDFLRYHLLPMGAAIWSCGLDDFGQFPFRFVARFYDNHGLIQVADRPVWRVIRGGSKQYIAPLTQPFADSIRLSTPVQQVRRLETGVEVQLSDGAIEFDHVIFACHSDTALRLLANPEPIETDTLRRIPYGRNTAVLHTDDKVLPRSRRSWASWNYALYDESTDRPQLTYNMNILQGLQSRRTYCVTLNDENRIDPQKILGTYEYAHPLFSQDRDLAQSRHRELIGLQNISYCGAYWRNGFHEDGVVSALRVCEQWNIQPRWKTSRSEVQHPVGV</sequence>
<evidence type="ECO:0000259" key="1">
    <source>
        <dbReference type="Pfam" id="PF01593"/>
    </source>
</evidence>
<accession>F0SIK7</accession>
<evidence type="ECO:0000313" key="2">
    <source>
        <dbReference type="EMBL" id="ADY59635.1"/>
    </source>
</evidence>
<dbReference type="InterPro" id="IPR002937">
    <property type="entry name" value="Amino_oxidase"/>
</dbReference>
<dbReference type="EMBL" id="CP002546">
    <property type="protein sequence ID" value="ADY59635.1"/>
    <property type="molecule type" value="Genomic_DNA"/>
</dbReference>
<dbReference type="PANTHER" id="PTHR42923">
    <property type="entry name" value="PROTOPORPHYRINOGEN OXIDASE"/>
    <property type="match status" value="1"/>
</dbReference>